<evidence type="ECO:0000259" key="1">
    <source>
        <dbReference type="SMART" id="SM00047"/>
    </source>
</evidence>
<dbReference type="Pfam" id="PF01832">
    <property type="entry name" value="Glucosaminidase"/>
    <property type="match status" value="1"/>
</dbReference>
<evidence type="ECO:0000313" key="3">
    <source>
        <dbReference type="Proteomes" id="UP001321445"/>
    </source>
</evidence>
<gene>
    <name evidence="2" type="ORF">HCR_14670</name>
</gene>
<dbReference type="PANTHER" id="PTHR40572">
    <property type="entry name" value="PROTEIN BAX"/>
    <property type="match status" value="1"/>
</dbReference>
<protein>
    <submittedName>
        <fullName evidence="2">Mannosyl-glycoprotein endo-beta-N-acetylglucosamidase</fullName>
    </submittedName>
</protein>
<dbReference type="InterPro" id="IPR002901">
    <property type="entry name" value="MGlyc_endo_b_GlcNAc-like_dom"/>
</dbReference>
<dbReference type="Gene3D" id="1.10.530.10">
    <property type="match status" value="1"/>
</dbReference>
<accession>A0ABN6WY85</accession>
<dbReference type="InterPro" id="IPR053195">
    <property type="entry name" value="Bax-like"/>
</dbReference>
<dbReference type="Proteomes" id="UP001321445">
    <property type="component" value="Chromosome"/>
</dbReference>
<keyword evidence="3" id="KW-1185">Reference proteome</keyword>
<sequence>MTKLITGFLLTSALLFADAFKSFPKTYYTIKESEKQKEMFVKILYPLILQEEEKIGKERRFVETFFAKFQKEGIVTPDEIKRLERLAKKYRIKSLYDKEAYLKRIDTVPVSMVLAQASIESNWGKSRFAREANNLFGEWTWGKRGIVPKNRPEGERYKIRIFDSLEDSIASYMRNLNRHWAYKAFREARYEARKAGKPFGGFVAAAYLTHYSQLGEKYTHMVKRTIEKYAWDLYDLQENAPNIAFGNEMVMLSKEIYRGLQ</sequence>
<dbReference type="PANTHER" id="PTHR40572:SF1">
    <property type="entry name" value="PROTEIN BAX"/>
    <property type="match status" value="1"/>
</dbReference>
<reference evidence="2 3" key="1">
    <citation type="submission" date="2023-03" db="EMBL/GenBank/DDBJ databases">
        <title>Description of Hydrogenimonas sp. ISO32.</title>
        <authorList>
            <person name="Mino S."/>
            <person name="Fukazawa S."/>
            <person name="Sawabe T."/>
        </authorList>
    </citation>
    <scope>NUCLEOTIDE SEQUENCE [LARGE SCALE GENOMIC DNA]</scope>
    <source>
        <strain evidence="2 3">ISO32</strain>
    </source>
</reference>
<feature type="domain" description="Mannosyl-glycoprotein endo-beta-N-acetylglucosamidase-like" evidence="1">
    <location>
        <begin position="85"/>
        <end position="219"/>
    </location>
</feature>
<name>A0ABN6WY85_9BACT</name>
<dbReference type="EMBL" id="AP027370">
    <property type="protein sequence ID" value="BDY13155.1"/>
    <property type="molecule type" value="Genomic_DNA"/>
</dbReference>
<organism evidence="2 3">
    <name type="scientific">Hydrogenimonas cancrithermarum</name>
    <dbReference type="NCBI Taxonomy" id="2993563"/>
    <lineage>
        <taxon>Bacteria</taxon>
        <taxon>Pseudomonadati</taxon>
        <taxon>Campylobacterota</taxon>
        <taxon>Epsilonproteobacteria</taxon>
        <taxon>Campylobacterales</taxon>
        <taxon>Hydrogenimonadaceae</taxon>
        <taxon>Hydrogenimonas</taxon>
    </lineage>
</organism>
<proteinExistence type="predicted"/>
<dbReference type="RefSeq" id="WP_286336124.1">
    <property type="nucleotide sequence ID" value="NZ_AP027370.1"/>
</dbReference>
<dbReference type="SMART" id="SM00047">
    <property type="entry name" value="LYZ2"/>
    <property type="match status" value="1"/>
</dbReference>
<evidence type="ECO:0000313" key="2">
    <source>
        <dbReference type="EMBL" id="BDY13155.1"/>
    </source>
</evidence>